<sequence>MASTLTSNSFLFSKTPHSRKLHKNTKFIVFAQKGKPSSFGLRKKQEENGTDSQVKESKKPSNGFLLDARERFNLPDVKSLIPVVANKPFLGPQRRKDAGTVFVAGATGQAGVRIAQTLLRKGFTVRAGVPNLSAAQELALLASKYKIISPEESKRFFAIESTYENAESIAKAMGNASKVVVTIGPTENGPAKEVTTADALQVIQASNLAGIGHVAVIYDKKFNSASSAYDNVIGGISSFFSNMFAAKSQPLTIEELLEKLVVETSVNYTLIKTNLTEDFSKENSYNVVVSAEGAGAANDFKVTKTQIASLVADLFSNTAVAENKVVEVSTDPSVPSKPVDQFFSAIPGDGRRQAYAKAIARAKAEEEAVNASEKAREAAEAAKKLQQEVEKLSEQEARASSLAAEAKNKAEVAGTTVENLLSKAKNISSGFSWEDFSSQIGNVIQKPAEEQKVKIATVRGQAKARNLPAKKAVIKQVSSKPAQKFKPEPTESKKEVRNVFGGLFKQETIYIDDD</sequence>
<dbReference type="PANTHER" id="PTHR47711">
    <property type="entry name" value="PROTEIN PLASTID TRANSCRIPTIONALLY ACTIVE 16, CHLOROPLASTIC"/>
    <property type="match status" value="1"/>
</dbReference>
<feature type="domain" description="NAD(P)-binding" evidence="3">
    <location>
        <begin position="105"/>
        <end position="317"/>
    </location>
</feature>
<dbReference type="OrthoDB" id="514963at2759"/>
<evidence type="ECO:0000313" key="5">
    <source>
        <dbReference type="Proteomes" id="UP000230069"/>
    </source>
</evidence>
<evidence type="ECO:0000259" key="3">
    <source>
        <dbReference type="Pfam" id="PF13460"/>
    </source>
</evidence>
<dbReference type="AlphaFoldDB" id="A0A2G5EXF8"/>
<evidence type="ECO:0000256" key="2">
    <source>
        <dbReference type="SAM" id="MobiDB-lite"/>
    </source>
</evidence>
<dbReference type="InParanoid" id="A0A2G5EXF8"/>
<dbReference type="Proteomes" id="UP000230069">
    <property type="component" value="Unassembled WGS sequence"/>
</dbReference>
<proteinExistence type="predicted"/>
<dbReference type="InterPro" id="IPR016040">
    <property type="entry name" value="NAD(P)-bd_dom"/>
</dbReference>
<dbReference type="Gene3D" id="3.40.50.720">
    <property type="entry name" value="NAD(P)-binding Rossmann-like Domain"/>
    <property type="match status" value="1"/>
</dbReference>
<feature type="region of interest" description="Disordered" evidence="2">
    <location>
        <begin position="39"/>
        <end position="60"/>
    </location>
</feature>
<dbReference type="FunCoup" id="A0A2G5EXF8">
    <property type="interactions" value="1532"/>
</dbReference>
<evidence type="ECO:0000313" key="4">
    <source>
        <dbReference type="EMBL" id="PIA60453.1"/>
    </source>
</evidence>
<accession>A0A2G5EXF8</accession>
<dbReference type="Pfam" id="PF13460">
    <property type="entry name" value="NAD_binding_10"/>
    <property type="match status" value="1"/>
</dbReference>
<reference evidence="4 5" key="1">
    <citation type="submission" date="2017-09" db="EMBL/GenBank/DDBJ databases">
        <title>WGS assembly of Aquilegia coerulea Goldsmith.</title>
        <authorList>
            <person name="Hodges S."/>
            <person name="Kramer E."/>
            <person name="Nordborg M."/>
            <person name="Tomkins J."/>
            <person name="Borevitz J."/>
            <person name="Derieg N."/>
            <person name="Yan J."/>
            <person name="Mihaltcheva S."/>
            <person name="Hayes R.D."/>
            <person name="Rokhsar D."/>
        </authorList>
    </citation>
    <scope>NUCLEOTIDE SEQUENCE [LARGE SCALE GENOMIC DNA]</scope>
    <source>
        <strain evidence="5">cv. Goldsmith</strain>
    </source>
</reference>
<dbReference type="SUPFAM" id="SSF51735">
    <property type="entry name" value="NAD(P)-binding Rossmann-fold domains"/>
    <property type="match status" value="1"/>
</dbReference>
<protein>
    <recommendedName>
        <fullName evidence="3">NAD(P)-binding domain-containing protein</fullName>
    </recommendedName>
</protein>
<dbReference type="InterPro" id="IPR036291">
    <property type="entry name" value="NAD(P)-bd_dom_sf"/>
</dbReference>
<keyword evidence="5" id="KW-1185">Reference proteome</keyword>
<dbReference type="EMBL" id="KZ305020">
    <property type="protein sequence ID" value="PIA60453.1"/>
    <property type="molecule type" value="Genomic_DNA"/>
</dbReference>
<name>A0A2G5EXF8_AQUCA</name>
<gene>
    <name evidence="4" type="ORF">AQUCO_00300156v1</name>
</gene>
<feature type="compositionally biased region" description="Basic and acidic residues" evidence="2">
    <location>
        <begin position="43"/>
        <end position="59"/>
    </location>
</feature>
<organism evidence="4 5">
    <name type="scientific">Aquilegia coerulea</name>
    <name type="common">Rocky mountain columbine</name>
    <dbReference type="NCBI Taxonomy" id="218851"/>
    <lineage>
        <taxon>Eukaryota</taxon>
        <taxon>Viridiplantae</taxon>
        <taxon>Streptophyta</taxon>
        <taxon>Embryophyta</taxon>
        <taxon>Tracheophyta</taxon>
        <taxon>Spermatophyta</taxon>
        <taxon>Magnoliopsida</taxon>
        <taxon>Ranunculales</taxon>
        <taxon>Ranunculaceae</taxon>
        <taxon>Thalictroideae</taxon>
        <taxon>Aquilegia</taxon>
    </lineage>
</organism>
<dbReference type="STRING" id="218851.A0A2G5EXF8"/>
<keyword evidence="1" id="KW-0175">Coiled coil</keyword>
<feature type="coiled-coil region" evidence="1">
    <location>
        <begin position="361"/>
        <end position="409"/>
    </location>
</feature>
<evidence type="ECO:0000256" key="1">
    <source>
        <dbReference type="SAM" id="Coils"/>
    </source>
</evidence>
<dbReference type="PANTHER" id="PTHR47711:SF2">
    <property type="entry name" value="PROTEIN PLASTID TRANSCRIPTIONALLY ACTIVE 16, CHLOROPLASTIC"/>
    <property type="match status" value="1"/>
</dbReference>